<accession>A0A0M8MNI2</accession>
<comment type="caution">
    <text evidence="1">The sequence shown here is derived from an EMBL/GenBank/DDBJ whole genome shotgun (WGS) entry which is preliminary data.</text>
</comment>
<gene>
    <name evidence="1" type="ORF">Malapachy_3519</name>
</gene>
<dbReference type="VEuPathDB" id="FungiDB:Malapachy_3519"/>
<name>A0A0M8MNI2_9BASI</name>
<dbReference type="Pfam" id="PF20180">
    <property type="entry name" value="UQCC2_CBP6"/>
    <property type="match status" value="1"/>
</dbReference>
<keyword evidence="2" id="KW-1185">Reference proteome</keyword>
<dbReference type="InterPro" id="IPR037653">
    <property type="entry name" value="Cbp6"/>
</dbReference>
<dbReference type="GO" id="GO:0061671">
    <property type="term" value="C:Cbp3p-Cbp6 complex"/>
    <property type="evidence" value="ECO:0007669"/>
    <property type="project" value="InterPro"/>
</dbReference>
<dbReference type="PANTHER" id="PTHR28250">
    <property type="entry name" value="CYTOCHROME B PRE-MRNA-PROCESSING PROTEIN 6"/>
    <property type="match status" value="1"/>
</dbReference>
<reference evidence="1 2" key="1">
    <citation type="submission" date="2015-07" db="EMBL/GenBank/DDBJ databases">
        <title>Draft Genome Sequence of Malassezia furfur CBS1878 and Malassezia pachydermatis CBS1879.</title>
        <authorList>
            <person name="Triana S."/>
            <person name="Ohm R."/>
            <person name="Gonzalez A."/>
            <person name="DeCock H."/>
            <person name="Restrepo S."/>
            <person name="Celis A."/>
        </authorList>
    </citation>
    <scope>NUCLEOTIDE SEQUENCE [LARGE SCALE GENOMIC DNA]</scope>
    <source>
        <strain evidence="1 2">CBS 1879</strain>
    </source>
</reference>
<dbReference type="AlphaFoldDB" id="A0A0M8MNI2"/>
<dbReference type="OrthoDB" id="2107880at2759"/>
<dbReference type="Proteomes" id="UP000037751">
    <property type="component" value="Unassembled WGS sequence"/>
</dbReference>
<dbReference type="GeneID" id="28729863"/>
<evidence type="ECO:0000313" key="1">
    <source>
        <dbReference type="EMBL" id="KOS16066.1"/>
    </source>
</evidence>
<dbReference type="PANTHER" id="PTHR28250:SF1">
    <property type="entry name" value="CYTOCHROME B PRE-MRNA-PROCESSING PROTEIN 6"/>
    <property type="match status" value="1"/>
</dbReference>
<organism evidence="1 2">
    <name type="scientific">Malassezia pachydermatis</name>
    <dbReference type="NCBI Taxonomy" id="77020"/>
    <lineage>
        <taxon>Eukaryota</taxon>
        <taxon>Fungi</taxon>
        <taxon>Dikarya</taxon>
        <taxon>Basidiomycota</taxon>
        <taxon>Ustilaginomycotina</taxon>
        <taxon>Malasseziomycetes</taxon>
        <taxon>Malasseziales</taxon>
        <taxon>Malasseziaceae</taxon>
        <taxon>Malassezia</taxon>
    </lineage>
</organism>
<proteinExistence type="predicted"/>
<dbReference type="EMBL" id="LGAV01000001">
    <property type="protein sequence ID" value="KOS16066.1"/>
    <property type="molecule type" value="Genomic_DNA"/>
</dbReference>
<dbReference type="GO" id="GO:0034551">
    <property type="term" value="P:mitochondrial respiratory chain complex III assembly"/>
    <property type="evidence" value="ECO:0007669"/>
    <property type="project" value="TreeGrafter"/>
</dbReference>
<dbReference type="RefSeq" id="XP_017993698.1">
    <property type="nucleotide sequence ID" value="XM_018137987.1"/>
</dbReference>
<protein>
    <submittedName>
        <fullName evidence="1">Uncharacterized protein</fullName>
    </submittedName>
</protein>
<sequence>MLTNSRTPLSVRADRSSKDAHSLSFSFQRLMSSAVQEVRKSLLKLAQTWPKDPLRPTMDFGEAIRRATESELSGPQAKKHVAEARKSLAALERIRSSESLREYPTPRTILQPASAPTHYTQLVEAMSRIARGQSVAPSWTQRLRHFFGLRV</sequence>
<dbReference type="GO" id="GO:0043022">
    <property type="term" value="F:ribosome binding"/>
    <property type="evidence" value="ECO:0007669"/>
    <property type="project" value="InterPro"/>
</dbReference>
<evidence type="ECO:0000313" key="2">
    <source>
        <dbReference type="Proteomes" id="UP000037751"/>
    </source>
</evidence>